<evidence type="ECO:0000313" key="3">
    <source>
        <dbReference type="Proteomes" id="UP001213799"/>
    </source>
</evidence>
<dbReference type="GO" id="GO:0030870">
    <property type="term" value="C:Mre11 complex"/>
    <property type="evidence" value="ECO:0007669"/>
    <property type="project" value="TreeGrafter"/>
</dbReference>
<dbReference type="GO" id="GO:0070192">
    <property type="term" value="P:chromosome organization involved in meiotic cell cycle"/>
    <property type="evidence" value="ECO:0007669"/>
    <property type="project" value="TreeGrafter"/>
</dbReference>
<dbReference type="GO" id="GO:0043047">
    <property type="term" value="F:single-stranded telomeric DNA binding"/>
    <property type="evidence" value="ECO:0007669"/>
    <property type="project" value="TreeGrafter"/>
</dbReference>
<accession>A0AAD6EIN8</accession>
<sequence>MTEESSDEASLKGANHRVPREPVERLITLIKFLESYNKEVEQIESALGELPQKDEKIQRLSAKVKELEHSKNEESRVVEEEERRLMELQNKLNEEKASLQKSRQTLDQESKNLEGEKQRLKADALAKYEKAIATERKKLEDELQTLIKQNEKATAAKFEQAERTIRELQGQVSAQTETKEDTERTLTLFKAHTKQLEDQKKDLEARFKTQDSPLSEFEEDLSKISKALKAIAHAYFGDLPLDDSDIDQSQRHLRASDPIFEFVPLTASVTSKYLRARAAQTVITKAICHSLWQHFSGSKLPLSPDQISAFVHISEALARRDRKKENVWRYLTYQGLDVASLPSTRDSAADNQLVLQETKRLSELLGVLIPQQKLKEFGRDLGRLLSECVRFWNKAKRDSCIVEFDTDPPKLGSSGWLSEPCPELDYVEGSTEQGRDEVQAWCLFPRITFKPVNEKPKVVAGSAVFSDCPAFHEGSSELKRQEEQLAQWKRQFARQPSVSKGR</sequence>
<dbReference type="GO" id="GO:0003691">
    <property type="term" value="F:double-stranded telomeric DNA binding"/>
    <property type="evidence" value="ECO:0007669"/>
    <property type="project" value="TreeGrafter"/>
</dbReference>
<gene>
    <name evidence="2" type="ORF">N7537_002449</name>
</gene>
<dbReference type="GO" id="GO:0000722">
    <property type="term" value="P:telomere maintenance via recombination"/>
    <property type="evidence" value="ECO:0007669"/>
    <property type="project" value="TreeGrafter"/>
</dbReference>
<name>A0AAD6EIN8_9EURO</name>
<dbReference type="GO" id="GO:0000794">
    <property type="term" value="C:condensed nuclear chromosome"/>
    <property type="evidence" value="ECO:0007669"/>
    <property type="project" value="TreeGrafter"/>
</dbReference>
<dbReference type="PANTHER" id="PTHR18867">
    <property type="entry name" value="RAD50"/>
    <property type="match status" value="1"/>
</dbReference>
<dbReference type="GO" id="GO:0051880">
    <property type="term" value="F:G-quadruplex DNA binding"/>
    <property type="evidence" value="ECO:0007669"/>
    <property type="project" value="TreeGrafter"/>
</dbReference>
<dbReference type="AlphaFoldDB" id="A0AAD6EIN8"/>
<comment type="caution">
    <text evidence="2">The sequence shown here is derived from an EMBL/GenBank/DDBJ whole genome shotgun (WGS) entry which is preliminary data.</text>
</comment>
<organism evidence="2 3">
    <name type="scientific">Penicillium hordei</name>
    <dbReference type="NCBI Taxonomy" id="40994"/>
    <lineage>
        <taxon>Eukaryota</taxon>
        <taxon>Fungi</taxon>
        <taxon>Dikarya</taxon>
        <taxon>Ascomycota</taxon>
        <taxon>Pezizomycotina</taxon>
        <taxon>Eurotiomycetes</taxon>
        <taxon>Eurotiomycetidae</taxon>
        <taxon>Eurotiales</taxon>
        <taxon>Aspergillaceae</taxon>
        <taxon>Penicillium</taxon>
    </lineage>
</organism>
<dbReference type="GeneID" id="81583749"/>
<protein>
    <submittedName>
        <fullName evidence="2">Uncharacterized protein</fullName>
    </submittedName>
</protein>
<evidence type="ECO:0000256" key="1">
    <source>
        <dbReference type="SAM" id="MobiDB-lite"/>
    </source>
</evidence>
<evidence type="ECO:0000313" key="2">
    <source>
        <dbReference type="EMBL" id="KAJ5617335.1"/>
    </source>
</evidence>
<reference evidence="2" key="2">
    <citation type="submission" date="2023-01" db="EMBL/GenBank/DDBJ databases">
        <authorList>
            <person name="Petersen C."/>
        </authorList>
    </citation>
    <scope>NUCLEOTIDE SEQUENCE</scope>
    <source>
        <strain evidence="2">IBT 12815</strain>
    </source>
</reference>
<dbReference type="EMBL" id="JAQJAE010000001">
    <property type="protein sequence ID" value="KAJ5617335.1"/>
    <property type="molecule type" value="Genomic_DNA"/>
</dbReference>
<reference evidence="2" key="1">
    <citation type="journal article" date="2023" name="IMA Fungus">
        <title>Comparative genomic study of the Penicillium genus elucidates a diverse pangenome and 15 lateral gene transfer events.</title>
        <authorList>
            <person name="Petersen C."/>
            <person name="Sorensen T."/>
            <person name="Nielsen M.R."/>
            <person name="Sondergaard T.E."/>
            <person name="Sorensen J.L."/>
            <person name="Fitzpatrick D.A."/>
            <person name="Frisvad J.C."/>
            <person name="Nielsen K.L."/>
        </authorList>
    </citation>
    <scope>NUCLEOTIDE SEQUENCE</scope>
    <source>
        <strain evidence="2">IBT 12815</strain>
    </source>
</reference>
<keyword evidence="3" id="KW-1185">Reference proteome</keyword>
<dbReference type="PANTHER" id="PTHR18867:SF12">
    <property type="entry name" value="DNA REPAIR PROTEIN RAD50"/>
    <property type="match status" value="1"/>
</dbReference>
<dbReference type="RefSeq" id="XP_056758502.1">
    <property type="nucleotide sequence ID" value="XM_056893507.1"/>
</dbReference>
<feature type="region of interest" description="Disordered" evidence="1">
    <location>
        <begin position="64"/>
        <end position="118"/>
    </location>
</feature>
<dbReference type="GO" id="GO:0006302">
    <property type="term" value="P:double-strand break repair"/>
    <property type="evidence" value="ECO:0007669"/>
    <property type="project" value="TreeGrafter"/>
</dbReference>
<dbReference type="Proteomes" id="UP001213799">
    <property type="component" value="Unassembled WGS sequence"/>
</dbReference>
<proteinExistence type="predicted"/>
<dbReference type="GO" id="GO:0007004">
    <property type="term" value="P:telomere maintenance via telomerase"/>
    <property type="evidence" value="ECO:0007669"/>
    <property type="project" value="TreeGrafter"/>
</dbReference>